<comment type="caution">
    <text evidence="1">The sequence shown here is derived from an EMBL/GenBank/DDBJ whole genome shotgun (WGS) entry which is preliminary data.</text>
</comment>
<accession>A0AAD3DHY3</accession>
<name>A0AAD3DHY3_9CHLO</name>
<proteinExistence type="predicted"/>
<protein>
    <submittedName>
        <fullName evidence="1">Uncharacterized protein</fullName>
    </submittedName>
</protein>
<dbReference type="AlphaFoldDB" id="A0AAD3DHY3"/>
<feature type="non-terminal residue" evidence="1">
    <location>
        <position position="1"/>
    </location>
</feature>
<dbReference type="Proteomes" id="UP001054857">
    <property type="component" value="Unassembled WGS sequence"/>
</dbReference>
<evidence type="ECO:0000313" key="2">
    <source>
        <dbReference type="Proteomes" id="UP001054857"/>
    </source>
</evidence>
<gene>
    <name evidence="1" type="ORF">Agub_g1668</name>
</gene>
<keyword evidence="2" id="KW-1185">Reference proteome</keyword>
<organism evidence="1 2">
    <name type="scientific">Astrephomene gubernaculifera</name>
    <dbReference type="NCBI Taxonomy" id="47775"/>
    <lineage>
        <taxon>Eukaryota</taxon>
        <taxon>Viridiplantae</taxon>
        <taxon>Chlorophyta</taxon>
        <taxon>core chlorophytes</taxon>
        <taxon>Chlorophyceae</taxon>
        <taxon>CS clade</taxon>
        <taxon>Chlamydomonadales</taxon>
        <taxon>Astrephomenaceae</taxon>
        <taxon>Astrephomene</taxon>
    </lineage>
</organism>
<dbReference type="EMBL" id="BMAR01000001">
    <property type="protein sequence ID" value="GFR41003.1"/>
    <property type="molecule type" value="Genomic_DNA"/>
</dbReference>
<reference evidence="1 2" key="1">
    <citation type="journal article" date="2021" name="Sci. Rep.">
        <title>Genome sequencing of the multicellular alga Astrephomene provides insights into convergent evolution of germ-soma differentiation.</title>
        <authorList>
            <person name="Yamashita S."/>
            <person name="Yamamoto K."/>
            <person name="Matsuzaki R."/>
            <person name="Suzuki S."/>
            <person name="Yamaguchi H."/>
            <person name="Hirooka S."/>
            <person name="Minakuchi Y."/>
            <person name="Miyagishima S."/>
            <person name="Kawachi M."/>
            <person name="Toyoda A."/>
            <person name="Nozaki H."/>
        </authorList>
    </citation>
    <scope>NUCLEOTIDE SEQUENCE [LARGE SCALE GENOMIC DNA]</scope>
    <source>
        <strain evidence="1 2">NIES-4017</strain>
    </source>
</reference>
<sequence>LGTEVIPKLAFDSVCRARMLMRAAPPFGVAAAEAATAAAENWFAEASQWWYLVDEVVQHVVPRSSATDERLGLLAAALERQLLEGEVGGWEDYTALAGGFLPLLERLLRRAGEKPTGPEAAIVRRLLRGDKAGASLEPRIAILILRRPSRLSAALVATIGKFLRRMDPWVGSSHGAARMEARDWRCEAPGVVAVMWHLERLLATVVAPERLAAGGGGESIAEGAEAPPSQHDLLASYVLCEWLPLLSYCVLQAVRQVAAGGDGSQRSADSRELEATFIEPLLRWLPVIAFQCMGGSSSSSTLATSAAAAAEACSSAAAAAGSSAHGAAAAAAEHGADSDDGGWRQLLLAEVGAVRLLDAVLRLYSLDTE</sequence>
<feature type="non-terminal residue" evidence="1">
    <location>
        <position position="369"/>
    </location>
</feature>
<evidence type="ECO:0000313" key="1">
    <source>
        <dbReference type="EMBL" id="GFR41003.1"/>
    </source>
</evidence>